<sequence length="953" mass="109489">MKCTTIEEALNNYKEVTHLYLKGEECKKAYTEEIEKFTNLKSLHFLPNIEEWSTFPEGFKKLELDVLHISGVRINELLGMKIKHLGIQLAHIDLVPLCKNFPDLEELTLAFGNAEFSIPKEIEQLTKLQKLSIKQGTLTNVADEIKNLTNLKSLELHGLGFEELPIQFATIPNVKEVTLKNFYMLTTLPEEIKNWKVLEKINFKFCFKGREEKSFEDELFIEDTPNTLPTAISGLKNLKEIRLEFCPIQNLDPIAELSHLEEIHITQAKLNTIDAVKNLINLKKLDVKNSYDLNNVDALSELINLEYLDISSSKITDLEPLHKLTKLEFLNIKGCTLDKSNFNVKNALLPLYNFENLKTVKSSHLTKEEWIERDKNEATKKKFSPEEIIAVLENKDSNLITIEEVLNSIGDMEFVFKVNKHDAYDSTLKIPVLDTIVTSYAEKLSEETLKKLISVSFADTGMADSYEVTTIVIREFIKRKSVAGQNHVVNAFINCMKYYDAGHRYFGSTVHDQLIDNFLPQFEIESLAKLILSVGNGIKHPEYGDGICELYAPAFSRMKEDNTYEAEIVSDFTNFIFENVDESIILDIIDDVLEEDISNDTREVIVKIKNIASRTHKALKSESASDFEIMLKDVLNGDLPSYLFNDYDLERSFENFNIQELSFDLLHKVFDYTFFAKSYRTLNNLNKVLFSLNREKLTTYLEDISEDNEEVTQMLIKILDYKVSTTEKKYIDKDAYESFALEFKYKLQGKSKEDIARELAEKKEAELKKAAAKNQNNKLKEAFQQSLANGDNSIFISESKKVISEELLNDYSFDMSNFTTKLLINSLMRGDFNSAKNVFLNFTENLLPVVGMSHKTDDVASNAIVLAIMAKDKEVESLVFEKLLPKDFKAKDVSNEVLAFNLSCYYAKNEKKEDMLDMIKQSLNLGKQAKQFQTDSDFELYWQDQDFIEVLEA</sequence>
<evidence type="ECO:0000256" key="3">
    <source>
        <dbReference type="SAM" id="Coils"/>
    </source>
</evidence>
<dbReference type="InterPro" id="IPR025875">
    <property type="entry name" value="Leu-rich_rpt_4"/>
</dbReference>
<dbReference type="Gene3D" id="3.80.10.10">
    <property type="entry name" value="Ribonuclease Inhibitor"/>
    <property type="match status" value="2"/>
</dbReference>
<dbReference type="PANTHER" id="PTHR16083">
    <property type="entry name" value="LEUCINE RICH REPEAT CONTAINING PROTEIN"/>
    <property type="match status" value="1"/>
</dbReference>
<accession>A0A238U4U8</accession>
<dbReference type="InterPro" id="IPR001611">
    <property type="entry name" value="Leu-rich_rpt"/>
</dbReference>
<evidence type="ECO:0000256" key="2">
    <source>
        <dbReference type="ARBA" id="ARBA00022737"/>
    </source>
</evidence>
<dbReference type="Proteomes" id="UP000215214">
    <property type="component" value="Chromosome TJEJU"/>
</dbReference>
<dbReference type="RefSeq" id="WP_095068932.1">
    <property type="nucleotide sequence ID" value="NZ_LT899436.1"/>
</dbReference>
<keyword evidence="2" id="KW-0677">Repeat</keyword>
<dbReference type="NCBIfam" id="NF047558">
    <property type="entry name" value="TPR_END_plus"/>
    <property type="match status" value="1"/>
</dbReference>
<reference evidence="4 5" key="1">
    <citation type="submission" date="2017-07" db="EMBL/GenBank/DDBJ databases">
        <authorList>
            <person name="Sun Z.S."/>
            <person name="Albrecht U."/>
            <person name="Echele G."/>
            <person name="Lee C.C."/>
        </authorList>
    </citation>
    <scope>NUCLEOTIDE SEQUENCE [LARGE SCALE GENOMIC DNA]</scope>
    <source>
        <strain evidence="5">type strain: KCTC 22618</strain>
    </source>
</reference>
<organism evidence="4 5">
    <name type="scientific">Tenacibaculum jejuense</name>
    <dbReference type="NCBI Taxonomy" id="584609"/>
    <lineage>
        <taxon>Bacteria</taxon>
        <taxon>Pseudomonadati</taxon>
        <taxon>Bacteroidota</taxon>
        <taxon>Flavobacteriia</taxon>
        <taxon>Flavobacteriales</taxon>
        <taxon>Flavobacteriaceae</taxon>
        <taxon>Tenacibaculum</taxon>
    </lineage>
</organism>
<dbReference type="AlphaFoldDB" id="A0A238U4U8"/>
<dbReference type="PROSITE" id="PS51450">
    <property type="entry name" value="LRR"/>
    <property type="match status" value="1"/>
</dbReference>
<dbReference type="PANTHER" id="PTHR16083:SF83">
    <property type="entry name" value="LEUCINE-RICH REPEAT-CONTAINING PROTEIN 40"/>
    <property type="match status" value="1"/>
</dbReference>
<evidence type="ECO:0000313" key="4">
    <source>
        <dbReference type="EMBL" id="SNR14065.1"/>
    </source>
</evidence>
<dbReference type="OrthoDB" id="1288875at2"/>
<dbReference type="InterPro" id="IPR032675">
    <property type="entry name" value="LRR_dom_sf"/>
</dbReference>
<gene>
    <name evidence="4" type="ORF">TJEJU_0263</name>
</gene>
<evidence type="ECO:0000256" key="1">
    <source>
        <dbReference type="ARBA" id="ARBA00022614"/>
    </source>
</evidence>
<evidence type="ECO:0000313" key="5">
    <source>
        <dbReference type="Proteomes" id="UP000215214"/>
    </source>
</evidence>
<dbReference type="SUPFAM" id="SSF52058">
    <property type="entry name" value="L domain-like"/>
    <property type="match status" value="1"/>
</dbReference>
<proteinExistence type="predicted"/>
<keyword evidence="3" id="KW-0175">Coiled coil</keyword>
<keyword evidence="1" id="KW-0433">Leucine-rich repeat</keyword>
<keyword evidence="5" id="KW-1185">Reference proteome</keyword>
<name>A0A238U4U8_9FLAO</name>
<protein>
    <submittedName>
        <fullName evidence="4">Uncharacterized protein</fullName>
    </submittedName>
</protein>
<dbReference type="Pfam" id="PF12799">
    <property type="entry name" value="LRR_4"/>
    <property type="match status" value="1"/>
</dbReference>
<dbReference type="KEGG" id="tje:TJEJU_0263"/>
<dbReference type="EMBL" id="LT899436">
    <property type="protein sequence ID" value="SNR14065.1"/>
    <property type="molecule type" value="Genomic_DNA"/>
</dbReference>
<feature type="coiled-coil region" evidence="3">
    <location>
        <begin position="753"/>
        <end position="789"/>
    </location>
</feature>